<dbReference type="InterPro" id="IPR038441">
    <property type="entry name" value="THAP_Znf_sf"/>
</dbReference>
<dbReference type="AlphaFoldDB" id="A0A0A9YCC5"/>
<reference evidence="10" key="2">
    <citation type="submission" date="2014-07" db="EMBL/GenBank/DDBJ databases">
        <authorList>
            <person name="Hull J."/>
        </authorList>
    </citation>
    <scope>NUCLEOTIDE SEQUENCE</scope>
</reference>
<keyword evidence="2 5" id="KW-0863">Zinc-finger</keyword>
<keyword evidence="3" id="KW-0862">Zinc</keyword>
<dbReference type="PROSITE" id="PS50950">
    <property type="entry name" value="ZF_THAP"/>
    <property type="match status" value="2"/>
</dbReference>
<feature type="domain" description="C2H2-type" evidence="8">
    <location>
        <begin position="719"/>
        <end position="747"/>
    </location>
</feature>
<evidence type="ECO:0000256" key="7">
    <source>
        <dbReference type="SAM" id="MobiDB-lite"/>
    </source>
</evidence>
<dbReference type="EMBL" id="GBHO01013785">
    <property type="protein sequence ID" value="JAG29819.1"/>
    <property type="molecule type" value="Transcribed_RNA"/>
</dbReference>
<dbReference type="InterPro" id="IPR013087">
    <property type="entry name" value="Znf_C2H2_type"/>
</dbReference>
<dbReference type="PROSITE" id="PS50157">
    <property type="entry name" value="ZINC_FINGER_C2H2_2"/>
    <property type="match status" value="1"/>
</dbReference>
<reference evidence="10" key="1">
    <citation type="journal article" date="2014" name="PLoS ONE">
        <title>Transcriptome-Based Identification of ABC Transporters in the Western Tarnished Plant Bug Lygus hesperus.</title>
        <authorList>
            <person name="Hull J.J."/>
            <person name="Chaney K."/>
            <person name="Geib S.M."/>
            <person name="Fabrick J.A."/>
            <person name="Brent C.S."/>
            <person name="Walsh D."/>
            <person name="Lavine L.C."/>
        </authorList>
    </citation>
    <scope>NUCLEOTIDE SEQUENCE</scope>
</reference>
<feature type="compositionally biased region" description="Polar residues" evidence="7">
    <location>
        <begin position="984"/>
        <end position="993"/>
    </location>
</feature>
<dbReference type="SMART" id="SM00980">
    <property type="entry name" value="THAP"/>
    <property type="match status" value="2"/>
</dbReference>
<dbReference type="SUPFAM" id="SSF57716">
    <property type="entry name" value="Glucocorticoid receptor-like (DNA-binding domain)"/>
    <property type="match status" value="2"/>
</dbReference>
<feature type="region of interest" description="Disordered" evidence="7">
    <location>
        <begin position="161"/>
        <end position="190"/>
    </location>
</feature>
<dbReference type="GO" id="GO:0005581">
    <property type="term" value="C:collagen trimer"/>
    <property type="evidence" value="ECO:0007669"/>
    <property type="project" value="UniProtKB-KW"/>
</dbReference>
<evidence type="ECO:0000256" key="2">
    <source>
        <dbReference type="ARBA" id="ARBA00022771"/>
    </source>
</evidence>
<feature type="compositionally biased region" description="Basic residues" evidence="7">
    <location>
        <begin position="842"/>
        <end position="852"/>
    </location>
</feature>
<feature type="compositionally biased region" description="Polar residues" evidence="7">
    <location>
        <begin position="161"/>
        <end position="173"/>
    </location>
</feature>
<dbReference type="SMART" id="SM00355">
    <property type="entry name" value="ZnF_C2H2"/>
    <property type="match status" value="2"/>
</dbReference>
<keyword evidence="4 6" id="KW-0238">DNA-binding</keyword>
<feature type="region of interest" description="Disordered" evidence="7">
    <location>
        <begin position="975"/>
        <end position="1029"/>
    </location>
</feature>
<evidence type="ECO:0000256" key="5">
    <source>
        <dbReference type="PROSITE-ProRule" id="PRU00042"/>
    </source>
</evidence>
<protein>
    <submittedName>
        <fullName evidence="10">Collagen alpha-4(VI) chain</fullName>
    </submittedName>
</protein>
<feature type="region of interest" description="Disordered" evidence="7">
    <location>
        <begin position="203"/>
        <end position="228"/>
    </location>
</feature>
<evidence type="ECO:0000313" key="10">
    <source>
        <dbReference type="EMBL" id="JAG29819.1"/>
    </source>
</evidence>
<organism evidence="10">
    <name type="scientific">Lygus hesperus</name>
    <name type="common">Western plant bug</name>
    <dbReference type="NCBI Taxonomy" id="30085"/>
    <lineage>
        <taxon>Eukaryota</taxon>
        <taxon>Metazoa</taxon>
        <taxon>Ecdysozoa</taxon>
        <taxon>Arthropoda</taxon>
        <taxon>Hexapoda</taxon>
        <taxon>Insecta</taxon>
        <taxon>Pterygota</taxon>
        <taxon>Neoptera</taxon>
        <taxon>Paraneoptera</taxon>
        <taxon>Hemiptera</taxon>
        <taxon>Heteroptera</taxon>
        <taxon>Panheteroptera</taxon>
        <taxon>Cimicomorpha</taxon>
        <taxon>Miridae</taxon>
        <taxon>Mirini</taxon>
        <taxon>Lygus</taxon>
    </lineage>
</organism>
<feature type="region of interest" description="Disordered" evidence="7">
    <location>
        <begin position="1"/>
        <end position="35"/>
    </location>
</feature>
<dbReference type="PROSITE" id="PS00028">
    <property type="entry name" value="ZINC_FINGER_C2H2_1"/>
    <property type="match status" value="1"/>
</dbReference>
<evidence type="ECO:0000259" key="8">
    <source>
        <dbReference type="PROSITE" id="PS50157"/>
    </source>
</evidence>
<evidence type="ECO:0000256" key="4">
    <source>
        <dbReference type="ARBA" id="ARBA00023125"/>
    </source>
</evidence>
<feature type="domain" description="THAP-type" evidence="9">
    <location>
        <begin position="260"/>
        <end position="355"/>
    </location>
</feature>
<sequence>MSKQSPLIQYTKKGPPYVKTGGNHDELSDPTTSDAFSGASERCSVKGCTNTFATQPPKIFVPFPTQPSKRTRWLKVIGIDPEHPPSHKLFCCEDHFDLKRDVMHLSTLRSANSGIVPNLLKDTVVPHIHTNRNVAVESQVNSSAGYRTPLDEQMQVFLTQKTSDTDPLSSSSAECVVKDEPDPDPISAPLPRIRVKSSHELMISSTSSFSEPPKSQTRPPESRKMQRTSVIHKPLTSLTPISVIRSNPQTPNTSATPGTVDKYRECAVQGCPYNLRTFPNISLVYVPIHESFRKAWYKAIGRAYTRRSSQENIYVCSSHFNEDQLEVVMPPGTPGARRSNHTFKRAKPGVLPSINLDLSSKAGEVQATPPLHSMMDQLPRAFFFAVPDLTPHSPSALMSGSVNLQVPPAAKSHAQSLSAPQHVVSPRVDKDSSLPASSKPVTPVQPRCQKYVAKSMPQYPDCKHKPEEEYQCKDLSVVDCSTFYSQFHSLETRDEQNGFIFAHTEMIASSSQEPEQPVFKFFMEQKKSHGVTRRIQVCAHAFSTCLSFEITALISLVTRHFDTIQPRSDSKPSLVLKSVKMEEASDEDDVMMYESAPAIVEIEDSPDEEKVDIKIEIFEAMPGPSKETEVESDVNRPLTVEEELRQTVRDVFEGFRTSGLPDEPENMECDSEHVPKIEPNAFESVHICKRCLAQFITKAAFEEHVNEVGSCNQFMGEFFKCSTCGRTLTSFEDLKVHTNVYHTNPEGELESGCVPAKTNPKEEVVASPEGCVSSTDDLVSSSSWCMVNNPILMDPRAKRSPPHLPTRVTHLRLPKFVYKERKLKKRIKNGLTMELGEITRLKQRRRRRRRSGSRIPPVVRGYPNISTPAIRSDPRCSGVPTVLGDPRISSTSGGRGGRLCDFGVNGFSGTSDDINSVTHRPSSLGTISGLGISGTRGELGISGIRGGPTTFGNHGISVERGGPGRCGIRDGPGISGRRGGHDISGTQRGNVVSGTRGGPANSGGRRAHGNLGTSGIPSRFPPHQSGQNRSRARFMLDSRGTHFRRDTRGRGNHMGGMHLA</sequence>
<feature type="compositionally biased region" description="Low complexity" evidence="7">
    <location>
        <begin position="204"/>
        <end position="215"/>
    </location>
</feature>
<evidence type="ECO:0000256" key="6">
    <source>
        <dbReference type="PROSITE-ProRule" id="PRU00309"/>
    </source>
</evidence>
<dbReference type="GO" id="GO:0008270">
    <property type="term" value="F:zinc ion binding"/>
    <property type="evidence" value="ECO:0007669"/>
    <property type="project" value="UniProtKB-KW"/>
</dbReference>
<keyword evidence="1" id="KW-0479">Metal-binding</keyword>
<evidence type="ECO:0000256" key="3">
    <source>
        <dbReference type="ARBA" id="ARBA00022833"/>
    </source>
</evidence>
<dbReference type="Gene3D" id="6.20.210.20">
    <property type="entry name" value="THAP domain"/>
    <property type="match status" value="1"/>
</dbReference>
<dbReference type="InterPro" id="IPR006612">
    <property type="entry name" value="THAP_Znf"/>
</dbReference>
<proteinExistence type="predicted"/>
<feature type="region of interest" description="Disordered" evidence="7">
    <location>
        <begin position="842"/>
        <end position="894"/>
    </location>
</feature>
<accession>A0A0A9YCC5</accession>
<feature type="domain" description="THAP-type" evidence="9">
    <location>
        <begin position="39"/>
        <end position="120"/>
    </location>
</feature>
<evidence type="ECO:0000259" key="9">
    <source>
        <dbReference type="PROSITE" id="PS50950"/>
    </source>
</evidence>
<dbReference type="Gene3D" id="3.30.160.60">
    <property type="entry name" value="Classic Zinc Finger"/>
    <property type="match status" value="1"/>
</dbReference>
<feature type="region of interest" description="Disordered" evidence="7">
    <location>
        <begin position="409"/>
        <end position="442"/>
    </location>
</feature>
<dbReference type="GO" id="GO:0003677">
    <property type="term" value="F:DNA binding"/>
    <property type="evidence" value="ECO:0007669"/>
    <property type="project" value="UniProtKB-UniRule"/>
</dbReference>
<dbReference type="Pfam" id="PF05485">
    <property type="entry name" value="THAP"/>
    <property type="match status" value="2"/>
</dbReference>
<keyword evidence="10" id="KW-0176">Collagen</keyword>
<gene>
    <name evidence="10" type="primary">Col6a4_0</name>
    <name evidence="10" type="ORF">CM83_85307</name>
</gene>
<name>A0A0A9YCC5_LYGHE</name>
<evidence type="ECO:0000256" key="1">
    <source>
        <dbReference type="ARBA" id="ARBA00022723"/>
    </source>
</evidence>